<protein>
    <submittedName>
        <fullName evidence="1">ATP-binding cassette sub-family F member 3</fullName>
    </submittedName>
</protein>
<dbReference type="OrthoDB" id="2110130at2759"/>
<keyword evidence="1" id="KW-0547">Nucleotide-binding</keyword>
<keyword evidence="2" id="KW-1185">Reference proteome</keyword>
<accession>A0A4Z2E773</accession>
<evidence type="ECO:0000313" key="1">
    <source>
        <dbReference type="EMBL" id="TNN24617.1"/>
    </source>
</evidence>
<dbReference type="EMBL" id="SRLO01014830">
    <property type="protein sequence ID" value="TNN24617.1"/>
    <property type="molecule type" value="Genomic_DNA"/>
</dbReference>
<dbReference type="GO" id="GO:0005524">
    <property type="term" value="F:ATP binding"/>
    <property type="evidence" value="ECO:0007669"/>
    <property type="project" value="UniProtKB-KW"/>
</dbReference>
<evidence type="ECO:0000313" key="2">
    <source>
        <dbReference type="Proteomes" id="UP000314294"/>
    </source>
</evidence>
<sequence>MESARLSEIYGKLEEIEADKAPARASVILAGLGFSPKMQQQTTR</sequence>
<name>A0A4Z2E773_9TELE</name>
<keyword evidence="1" id="KW-0067">ATP-binding</keyword>
<reference evidence="1 2" key="1">
    <citation type="submission" date="2019-03" db="EMBL/GenBank/DDBJ databases">
        <title>First draft genome of Liparis tanakae, snailfish: a comprehensive survey of snailfish specific genes.</title>
        <authorList>
            <person name="Kim W."/>
            <person name="Song I."/>
            <person name="Jeong J.-H."/>
            <person name="Kim D."/>
            <person name="Kim S."/>
            <person name="Ryu S."/>
            <person name="Song J.Y."/>
            <person name="Lee S.K."/>
        </authorList>
    </citation>
    <scope>NUCLEOTIDE SEQUENCE [LARGE SCALE GENOMIC DNA]</scope>
    <source>
        <tissue evidence="1">Muscle</tissue>
    </source>
</reference>
<gene>
    <name evidence="1" type="primary">Abcf3_1</name>
    <name evidence="1" type="ORF">EYF80_065257</name>
</gene>
<dbReference type="AlphaFoldDB" id="A0A4Z2E773"/>
<organism evidence="1 2">
    <name type="scientific">Liparis tanakae</name>
    <name type="common">Tanaka's snailfish</name>
    <dbReference type="NCBI Taxonomy" id="230148"/>
    <lineage>
        <taxon>Eukaryota</taxon>
        <taxon>Metazoa</taxon>
        <taxon>Chordata</taxon>
        <taxon>Craniata</taxon>
        <taxon>Vertebrata</taxon>
        <taxon>Euteleostomi</taxon>
        <taxon>Actinopterygii</taxon>
        <taxon>Neopterygii</taxon>
        <taxon>Teleostei</taxon>
        <taxon>Neoteleostei</taxon>
        <taxon>Acanthomorphata</taxon>
        <taxon>Eupercaria</taxon>
        <taxon>Perciformes</taxon>
        <taxon>Cottioidei</taxon>
        <taxon>Cottales</taxon>
        <taxon>Liparidae</taxon>
        <taxon>Liparis</taxon>
    </lineage>
</organism>
<comment type="caution">
    <text evidence="1">The sequence shown here is derived from an EMBL/GenBank/DDBJ whole genome shotgun (WGS) entry which is preliminary data.</text>
</comment>
<proteinExistence type="predicted"/>
<dbReference type="Proteomes" id="UP000314294">
    <property type="component" value="Unassembled WGS sequence"/>
</dbReference>